<keyword evidence="3" id="KW-1185">Reference proteome</keyword>
<sequence length="80" mass="8246">MLQMVRTLAQFSIALEEMNENGENTGDEGGGVVEEEEEEEEESGGCCGGLPVAAFARLLPGDTVIGEGRVGEEGMKAAGG</sequence>
<feature type="region of interest" description="Disordered" evidence="1">
    <location>
        <begin position="17"/>
        <end position="47"/>
    </location>
</feature>
<proteinExistence type="predicted"/>
<evidence type="ECO:0000256" key="1">
    <source>
        <dbReference type="SAM" id="MobiDB-lite"/>
    </source>
</evidence>
<evidence type="ECO:0000313" key="2">
    <source>
        <dbReference type="EMBL" id="GLD73633.1"/>
    </source>
</evidence>
<feature type="compositionally biased region" description="Acidic residues" evidence="1">
    <location>
        <begin position="33"/>
        <end position="43"/>
    </location>
</feature>
<dbReference type="EMBL" id="BRZM01001707">
    <property type="protein sequence ID" value="GLD73633.1"/>
    <property type="molecule type" value="Genomic_DNA"/>
</dbReference>
<evidence type="ECO:0000313" key="3">
    <source>
        <dbReference type="Proteomes" id="UP001279410"/>
    </source>
</evidence>
<name>A0AAD3NIG0_LATJO</name>
<protein>
    <submittedName>
        <fullName evidence="2">Rho guanine nucleotide exchange factor 17 isoform X2</fullName>
    </submittedName>
</protein>
<comment type="caution">
    <text evidence="2">The sequence shown here is derived from an EMBL/GenBank/DDBJ whole genome shotgun (WGS) entry which is preliminary data.</text>
</comment>
<accession>A0AAD3NIG0</accession>
<dbReference type="AlphaFoldDB" id="A0AAD3NIG0"/>
<organism evidence="2 3">
    <name type="scientific">Lates japonicus</name>
    <name type="common">Japanese lates</name>
    <dbReference type="NCBI Taxonomy" id="270547"/>
    <lineage>
        <taxon>Eukaryota</taxon>
        <taxon>Metazoa</taxon>
        <taxon>Chordata</taxon>
        <taxon>Craniata</taxon>
        <taxon>Vertebrata</taxon>
        <taxon>Euteleostomi</taxon>
        <taxon>Actinopterygii</taxon>
        <taxon>Neopterygii</taxon>
        <taxon>Teleostei</taxon>
        <taxon>Neoteleostei</taxon>
        <taxon>Acanthomorphata</taxon>
        <taxon>Carangaria</taxon>
        <taxon>Carangaria incertae sedis</taxon>
        <taxon>Centropomidae</taxon>
        <taxon>Lates</taxon>
    </lineage>
</organism>
<gene>
    <name evidence="2" type="ORF">AKAME5_002495800</name>
</gene>
<dbReference type="Proteomes" id="UP001279410">
    <property type="component" value="Unassembled WGS sequence"/>
</dbReference>
<reference evidence="2" key="1">
    <citation type="submission" date="2022-08" db="EMBL/GenBank/DDBJ databases">
        <title>Genome sequencing of akame (Lates japonicus).</title>
        <authorList>
            <person name="Hashiguchi Y."/>
            <person name="Takahashi H."/>
        </authorList>
    </citation>
    <scope>NUCLEOTIDE SEQUENCE</scope>
    <source>
        <strain evidence="2">Kochi</strain>
    </source>
</reference>